<evidence type="ECO:0000256" key="3">
    <source>
        <dbReference type="ARBA" id="ARBA00022982"/>
    </source>
</evidence>
<dbReference type="PANTHER" id="PTHR45663:SF11">
    <property type="entry name" value="GEO12009P1"/>
    <property type="match status" value="1"/>
</dbReference>
<evidence type="ECO:0000313" key="11">
    <source>
        <dbReference type="EMBL" id="RPF26759.1"/>
    </source>
</evidence>
<keyword evidence="12" id="KW-1185">Reference proteome</keyword>
<comment type="similarity">
    <text evidence="1 7">Belongs to the thioredoxin family.</text>
</comment>
<dbReference type="AlphaFoldDB" id="A0A3N4Z0D0"/>
<dbReference type="InterPro" id="IPR036249">
    <property type="entry name" value="Thioredoxin-like_sf"/>
</dbReference>
<dbReference type="NCBIfam" id="TIGR01068">
    <property type="entry name" value="thioredoxin"/>
    <property type="match status" value="1"/>
</dbReference>
<comment type="caution">
    <text evidence="11">The sequence shown here is derived from an EMBL/GenBank/DDBJ whole genome shotgun (WGS) entry which is preliminary data.</text>
</comment>
<dbReference type="PROSITE" id="PS00194">
    <property type="entry name" value="THIOREDOXIN_1"/>
    <property type="match status" value="1"/>
</dbReference>
<dbReference type="Proteomes" id="UP000280726">
    <property type="component" value="Unassembled WGS sequence"/>
</dbReference>
<dbReference type="InterPro" id="IPR005746">
    <property type="entry name" value="Thioredoxin"/>
</dbReference>
<protein>
    <recommendedName>
        <fullName evidence="6 7">Thioredoxin</fullName>
    </recommendedName>
</protein>
<evidence type="ECO:0000256" key="8">
    <source>
        <dbReference type="PIRSR" id="PIRSR000077-1"/>
    </source>
</evidence>
<keyword evidence="4 9" id="KW-1015">Disulfide bond</keyword>
<dbReference type="PIRSF" id="PIRSF000077">
    <property type="entry name" value="Thioredoxin"/>
    <property type="match status" value="1"/>
</dbReference>
<name>A0A3N4Z0D0_9MICO</name>
<sequence length="108" mass="11764">MSNVTAVTDATFDAEVLQSDKPVLVDFWATWCAPCRQMEPIVDELAAQHGEKMKFAKLDADSNPATVGKYGIVSIPTFNVYQGGELVKSIVGGQPKKRFAAQLAEFLD</sequence>
<dbReference type="RefSeq" id="WP_123915813.1">
    <property type="nucleotide sequence ID" value="NZ_RKRA01000001.1"/>
</dbReference>
<evidence type="ECO:0000256" key="9">
    <source>
        <dbReference type="PIRSR" id="PIRSR000077-4"/>
    </source>
</evidence>
<dbReference type="GO" id="GO:0045454">
    <property type="term" value="P:cell redox homeostasis"/>
    <property type="evidence" value="ECO:0007669"/>
    <property type="project" value="TreeGrafter"/>
</dbReference>
<dbReference type="Pfam" id="PF00085">
    <property type="entry name" value="Thioredoxin"/>
    <property type="match status" value="1"/>
</dbReference>
<keyword evidence="2" id="KW-0813">Transport</keyword>
<feature type="domain" description="Thioredoxin" evidence="10">
    <location>
        <begin position="1"/>
        <end position="108"/>
    </location>
</feature>
<dbReference type="EMBL" id="RKRA01000001">
    <property type="protein sequence ID" value="RPF26759.1"/>
    <property type="molecule type" value="Genomic_DNA"/>
</dbReference>
<dbReference type="InterPro" id="IPR013766">
    <property type="entry name" value="Thioredoxin_domain"/>
</dbReference>
<dbReference type="OrthoDB" id="9790390at2"/>
<feature type="site" description="Contributes to redox potential value" evidence="8">
    <location>
        <position position="33"/>
    </location>
</feature>
<gene>
    <name evidence="11" type="ORF">EDD32_1210</name>
</gene>
<dbReference type="PRINTS" id="PR00421">
    <property type="entry name" value="THIOREDOXIN"/>
</dbReference>
<dbReference type="GO" id="GO:0005829">
    <property type="term" value="C:cytosol"/>
    <property type="evidence" value="ECO:0007669"/>
    <property type="project" value="TreeGrafter"/>
</dbReference>
<feature type="active site" description="Nucleophile" evidence="8">
    <location>
        <position position="32"/>
    </location>
</feature>
<keyword evidence="5 9" id="KW-0676">Redox-active center</keyword>
<organism evidence="11 12">
    <name type="scientific">Georgenia muralis</name>
    <dbReference type="NCBI Taxonomy" id="154117"/>
    <lineage>
        <taxon>Bacteria</taxon>
        <taxon>Bacillati</taxon>
        <taxon>Actinomycetota</taxon>
        <taxon>Actinomycetes</taxon>
        <taxon>Micrococcales</taxon>
        <taxon>Bogoriellaceae</taxon>
        <taxon>Georgenia</taxon>
    </lineage>
</organism>
<dbReference type="PROSITE" id="PS51352">
    <property type="entry name" value="THIOREDOXIN_2"/>
    <property type="match status" value="1"/>
</dbReference>
<proteinExistence type="inferred from homology"/>
<feature type="site" description="Deprotonates C-terminal active site Cys" evidence="8">
    <location>
        <position position="26"/>
    </location>
</feature>
<dbReference type="FunFam" id="3.40.30.10:FF:000001">
    <property type="entry name" value="Thioredoxin"/>
    <property type="match status" value="1"/>
</dbReference>
<dbReference type="InterPro" id="IPR017937">
    <property type="entry name" value="Thioredoxin_CS"/>
</dbReference>
<evidence type="ECO:0000256" key="4">
    <source>
        <dbReference type="ARBA" id="ARBA00023157"/>
    </source>
</evidence>
<feature type="active site" description="Nucleophile" evidence="8">
    <location>
        <position position="35"/>
    </location>
</feature>
<feature type="disulfide bond" description="Redox-active" evidence="9">
    <location>
        <begin position="32"/>
        <end position="35"/>
    </location>
</feature>
<evidence type="ECO:0000313" key="12">
    <source>
        <dbReference type="Proteomes" id="UP000280726"/>
    </source>
</evidence>
<evidence type="ECO:0000256" key="7">
    <source>
        <dbReference type="PIRNR" id="PIRNR000077"/>
    </source>
</evidence>
<keyword evidence="3" id="KW-0249">Electron transport</keyword>
<dbReference type="PANTHER" id="PTHR45663">
    <property type="entry name" value="GEO12009P1"/>
    <property type="match status" value="1"/>
</dbReference>
<evidence type="ECO:0000256" key="1">
    <source>
        <dbReference type="ARBA" id="ARBA00008987"/>
    </source>
</evidence>
<dbReference type="CDD" id="cd02947">
    <property type="entry name" value="TRX_family"/>
    <property type="match status" value="1"/>
</dbReference>
<accession>A0A3N4Z0D0</accession>
<dbReference type="GO" id="GO:0015035">
    <property type="term" value="F:protein-disulfide reductase activity"/>
    <property type="evidence" value="ECO:0007669"/>
    <property type="project" value="UniProtKB-UniRule"/>
</dbReference>
<evidence type="ECO:0000256" key="6">
    <source>
        <dbReference type="NCBIfam" id="TIGR01068"/>
    </source>
</evidence>
<reference evidence="11 12" key="1">
    <citation type="submission" date="2018-11" db="EMBL/GenBank/DDBJ databases">
        <title>Sequencing the genomes of 1000 actinobacteria strains.</title>
        <authorList>
            <person name="Klenk H.-P."/>
        </authorList>
    </citation>
    <scope>NUCLEOTIDE SEQUENCE [LARGE SCALE GENOMIC DNA]</scope>
    <source>
        <strain evidence="11 12">DSM 14418</strain>
    </source>
</reference>
<dbReference type="SUPFAM" id="SSF52833">
    <property type="entry name" value="Thioredoxin-like"/>
    <property type="match status" value="1"/>
</dbReference>
<dbReference type="Gene3D" id="3.40.30.10">
    <property type="entry name" value="Glutaredoxin"/>
    <property type="match status" value="1"/>
</dbReference>
<evidence type="ECO:0000256" key="5">
    <source>
        <dbReference type="ARBA" id="ARBA00023284"/>
    </source>
</evidence>
<feature type="site" description="Contributes to redox potential value" evidence="8">
    <location>
        <position position="34"/>
    </location>
</feature>
<evidence type="ECO:0000259" key="10">
    <source>
        <dbReference type="PROSITE" id="PS51352"/>
    </source>
</evidence>
<evidence type="ECO:0000256" key="2">
    <source>
        <dbReference type="ARBA" id="ARBA00022448"/>
    </source>
</evidence>